<accession>A0A9W7E1W0</accession>
<sequence>MRYAGFRDAHADLSHSNRRTLEGAGQKGTFRQRFGMETVDYIFTNENKVAHPGVCHDADLCHGWSDHTGLWSVVPTGAGGPVNYDASLLSSLSQPTGEPYKTNWLWLDFAAASLFLLLHGLFLCWKSRRPGRSATPAATPPAPYGPAKKSTKLLALTITLAAIVGAPTLSWHRDLSFLTALSIGCYTALSPRLGSFQPFVLHIVVRLVSLSIVLSLVFSIPCGSPSLAFPSSLQLLWLCLSVRLGCVDGSPVWDSLAAAVLLLLFVAADFLAAGGRDGGANPFMAWELASPAIVVSCGTWVVLVLVCGLVGSLVVSIGGKFAKERGHSATAAKLELSHVKLP</sequence>
<feature type="transmembrane region" description="Helical" evidence="1">
    <location>
        <begin position="293"/>
        <end position="315"/>
    </location>
</feature>
<proteinExistence type="predicted"/>
<name>A0A9W7E1W0_9STRA</name>
<organism evidence="2 3">
    <name type="scientific">Triparma retinervis</name>
    <dbReference type="NCBI Taxonomy" id="2557542"/>
    <lineage>
        <taxon>Eukaryota</taxon>
        <taxon>Sar</taxon>
        <taxon>Stramenopiles</taxon>
        <taxon>Ochrophyta</taxon>
        <taxon>Bolidophyceae</taxon>
        <taxon>Parmales</taxon>
        <taxon>Triparmaceae</taxon>
        <taxon>Triparma</taxon>
    </lineage>
</organism>
<keyword evidence="3" id="KW-1185">Reference proteome</keyword>
<reference evidence="2" key="1">
    <citation type="submission" date="2022-07" db="EMBL/GenBank/DDBJ databases">
        <title>Genome analysis of Parmales, a sister group of diatoms, reveals the evolutionary specialization of diatoms from phago-mixotrophs to photoautotrophs.</title>
        <authorList>
            <person name="Ban H."/>
            <person name="Sato S."/>
            <person name="Yoshikawa S."/>
            <person name="Kazumasa Y."/>
            <person name="Nakamura Y."/>
            <person name="Ichinomiya M."/>
            <person name="Saitoh K."/>
            <person name="Sato N."/>
            <person name="Blanc-Mathieu R."/>
            <person name="Endo H."/>
            <person name="Kuwata A."/>
            <person name="Ogata H."/>
        </authorList>
    </citation>
    <scope>NUCLEOTIDE SEQUENCE</scope>
</reference>
<keyword evidence="1" id="KW-1133">Transmembrane helix</keyword>
<dbReference type="Proteomes" id="UP001165082">
    <property type="component" value="Unassembled WGS sequence"/>
</dbReference>
<evidence type="ECO:0000256" key="1">
    <source>
        <dbReference type="SAM" id="Phobius"/>
    </source>
</evidence>
<evidence type="ECO:0000313" key="2">
    <source>
        <dbReference type="EMBL" id="GMH63182.1"/>
    </source>
</evidence>
<feature type="transmembrane region" description="Helical" evidence="1">
    <location>
        <begin position="153"/>
        <end position="169"/>
    </location>
</feature>
<comment type="caution">
    <text evidence="2">The sequence shown here is derived from an EMBL/GenBank/DDBJ whole genome shotgun (WGS) entry which is preliminary data.</text>
</comment>
<protein>
    <submittedName>
        <fullName evidence="2">Uncharacterized protein</fullName>
    </submittedName>
</protein>
<keyword evidence="1" id="KW-0812">Transmembrane</keyword>
<keyword evidence="1" id="KW-0472">Membrane</keyword>
<evidence type="ECO:0000313" key="3">
    <source>
        <dbReference type="Proteomes" id="UP001165082"/>
    </source>
</evidence>
<feature type="non-terminal residue" evidence="2">
    <location>
        <position position="342"/>
    </location>
</feature>
<feature type="transmembrane region" description="Helical" evidence="1">
    <location>
        <begin position="253"/>
        <end position="273"/>
    </location>
</feature>
<feature type="transmembrane region" description="Helical" evidence="1">
    <location>
        <begin position="104"/>
        <end position="125"/>
    </location>
</feature>
<feature type="transmembrane region" description="Helical" evidence="1">
    <location>
        <begin position="200"/>
        <end position="221"/>
    </location>
</feature>
<dbReference type="AlphaFoldDB" id="A0A9W7E1W0"/>
<gene>
    <name evidence="2" type="ORF">TrRE_jg12127</name>
</gene>
<dbReference type="OrthoDB" id="200415at2759"/>
<dbReference type="EMBL" id="BRXZ01006598">
    <property type="protein sequence ID" value="GMH63182.1"/>
    <property type="molecule type" value="Genomic_DNA"/>
</dbReference>